<gene>
    <name evidence="3" type="ORF">C4541_02870</name>
</gene>
<feature type="transmembrane region" description="Helical" evidence="1">
    <location>
        <begin position="183"/>
        <end position="201"/>
    </location>
</feature>
<organism evidence="3 4">
    <name type="scientific">Candidatus Auribacter fodinae</name>
    <dbReference type="NCBI Taxonomy" id="2093366"/>
    <lineage>
        <taxon>Bacteria</taxon>
        <taxon>Pseudomonadati</taxon>
        <taxon>Candidatus Auribacterota</taxon>
        <taxon>Candidatus Auribacteria</taxon>
        <taxon>Candidatus Auribacterales</taxon>
        <taxon>Candidatus Auribacteraceae</taxon>
        <taxon>Candidatus Auribacter</taxon>
    </lineage>
</organism>
<feature type="transmembrane region" description="Helical" evidence="1">
    <location>
        <begin position="349"/>
        <end position="369"/>
    </location>
</feature>
<name>A0A3A4R4J7_9BACT</name>
<dbReference type="AlphaFoldDB" id="A0A3A4R4J7"/>
<feature type="transmembrane region" description="Helical" evidence="1">
    <location>
        <begin position="313"/>
        <end position="337"/>
    </location>
</feature>
<feature type="transmembrane region" description="Helical" evidence="1">
    <location>
        <begin position="221"/>
        <end position="245"/>
    </location>
</feature>
<protein>
    <recommendedName>
        <fullName evidence="5">Cytochrome C biogenesis protein transmembrane domain-containing protein</fullName>
    </recommendedName>
</protein>
<accession>A0A3A4R4J7</accession>
<reference evidence="3 4" key="1">
    <citation type="journal article" date="2017" name="ISME J.">
        <title>Energy and carbon metabolisms in a deep terrestrial subsurface fluid microbial community.</title>
        <authorList>
            <person name="Momper L."/>
            <person name="Jungbluth S.P."/>
            <person name="Lee M.D."/>
            <person name="Amend J.P."/>
        </authorList>
    </citation>
    <scope>NUCLEOTIDE SEQUENCE [LARGE SCALE GENOMIC DNA]</scope>
    <source>
        <strain evidence="3">SURF_26</strain>
    </source>
</reference>
<keyword evidence="2" id="KW-0732">Signal</keyword>
<dbReference type="InterPro" id="IPR036249">
    <property type="entry name" value="Thioredoxin-like_sf"/>
</dbReference>
<sequence length="370" mass="41548">MKRTFLILIFAFIAMRVWFNAAQAETGTQSLLFFYSPDCTQCDYVIERIIPEIKSRYGDTVSIVQYNIEEMDSYVYFTSLEDAYGAAGNDFPAFFINGAFLSGKSDIQNHIFTLIDSALAADTVHALSENDNTTDKIGTVAKQLSLAAIVSGGLLDGINPCVFTVVLFFISYLAYLKTDRQNILISGLFFIGGCFTAYYLLGLGLYEFLGILSYMKTIRRVITVVIIGSVGLLSILNFRDAYLVYRGRKMRLKLDTSQIQKMHGIIKKFSVQKYAVPLSFVIGALVSLIEFPCTGQIYVPIILLIQNNMKSGYWYLLLYNIFFILPLAGVFCVIYAGLDISKLYAKNVFAVKLLLGLFFLVFLLLYLALQ</sequence>
<evidence type="ECO:0000256" key="1">
    <source>
        <dbReference type="SAM" id="Phobius"/>
    </source>
</evidence>
<keyword evidence="1" id="KW-1133">Transmembrane helix</keyword>
<keyword evidence="1" id="KW-0472">Membrane</keyword>
<feature type="transmembrane region" description="Helical" evidence="1">
    <location>
        <begin position="157"/>
        <end position="176"/>
    </location>
</feature>
<proteinExistence type="predicted"/>
<dbReference type="EMBL" id="QZJZ01000017">
    <property type="protein sequence ID" value="RJP61030.1"/>
    <property type="molecule type" value="Genomic_DNA"/>
</dbReference>
<evidence type="ECO:0008006" key="5">
    <source>
        <dbReference type="Google" id="ProtNLM"/>
    </source>
</evidence>
<evidence type="ECO:0000313" key="3">
    <source>
        <dbReference type="EMBL" id="RJP61030.1"/>
    </source>
</evidence>
<dbReference type="Proteomes" id="UP000266426">
    <property type="component" value="Unassembled WGS sequence"/>
</dbReference>
<comment type="caution">
    <text evidence="3">The sequence shown here is derived from an EMBL/GenBank/DDBJ whole genome shotgun (WGS) entry which is preliminary data.</text>
</comment>
<feature type="signal peptide" evidence="2">
    <location>
        <begin position="1"/>
        <end position="24"/>
    </location>
</feature>
<dbReference type="SUPFAM" id="SSF52833">
    <property type="entry name" value="Thioredoxin-like"/>
    <property type="match status" value="1"/>
</dbReference>
<evidence type="ECO:0000256" key="2">
    <source>
        <dbReference type="SAM" id="SignalP"/>
    </source>
</evidence>
<feature type="chain" id="PRO_5017223928" description="Cytochrome C biogenesis protein transmembrane domain-containing protein" evidence="2">
    <location>
        <begin position="25"/>
        <end position="370"/>
    </location>
</feature>
<feature type="transmembrane region" description="Helical" evidence="1">
    <location>
        <begin position="274"/>
        <end position="301"/>
    </location>
</feature>
<evidence type="ECO:0000313" key="4">
    <source>
        <dbReference type="Proteomes" id="UP000266426"/>
    </source>
</evidence>
<keyword evidence="1" id="KW-0812">Transmembrane</keyword>